<dbReference type="GO" id="GO:0004974">
    <property type="term" value="F:leukotriene receptor activity"/>
    <property type="evidence" value="ECO:0007669"/>
    <property type="project" value="UniProtKB-ARBA"/>
</dbReference>
<evidence type="ECO:0000313" key="12">
    <source>
        <dbReference type="Ensembl" id="ENSOMEP00000024385.1"/>
    </source>
</evidence>
<dbReference type="GeneTree" id="ENSGT00950000182966"/>
<feature type="domain" description="G-protein coupled receptors family 1 profile" evidence="11">
    <location>
        <begin position="46"/>
        <end position="279"/>
    </location>
</feature>
<reference evidence="12" key="2">
    <citation type="submission" date="2025-09" db="UniProtKB">
        <authorList>
            <consortium name="Ensembl"/>
        </authorList>
    </citation>
    <scope>IDENTIFICATION</scope>
</reference>
<dbReference type="Proteomes" id="UP000261560">
    <property type="component" value="Unplaced"/>
</dbReference>
<keyword evidence="8" id="KW-0325">Glycoprotein</keyword>
<dbReference type="GO" id="GO:0006955">
    <property type="term" value="P:immune response"/>
    <property type="evidence" value="ECO:0007669"/>
    <property type="project" value="TreeGrafter"/>
</dbReference>
<evidence type="ECO:0000256" key="3">
    <source>
        <dbReference type="ARBA" id="ARBA00022692"/>
    </source>
</evidence>
<evidence type="ECO:0000259" key="11">
    <source>
        <dbReference type="PROSITE" id="PS50262"/>
    </source>
</evidence>
<dbReference type="InterPro" id="IPR050119">
    <property type="entry name" value="CCR1-9-like"/>
</dbReference>
<comment type="subcellular location">
    <subcellularLocation>
        <location evidence="1">Cell membrane</location>
        <topology evidence="1">Multi-pass membrane protein</topology>
    </subcellularLocation>
</comment>
<dbReference type="GO" id="GO:0019957">
    <property type="term" value="F:C-C chemokine binding"/>
    <property type="evidence" value="ECO:0007669"/>
    <property type="project" value="TreeGrafter"/>
</dbReference>
<reference evidence="12" key="1">
    <citation type="submission" date="2025-08" db="UniProtKB">
        <authorList>
            <consortium name="Ensembl"/>
        </authorList>
    </citation>
    <scope>IDENTIFICATION</scope>
</reference>
<dbReference type="Gene3D" id="1.20.1070.10">
    <property type="entry name" value="Rhodopsin 7-helix transmembrane proteins"/>
    <property type="match status" value="1"/>
</dbReference>
<dbReference type="Pfam" id="PF00001">
    <property type="entry name" value="7tm_1"/>
    <property type="match status" value="1"/>
</dbReference>
<sequence length="279" mass="31628">MEHLNMTAVTPNISSSPGLLPSPSVDSRGVLPAAVLSVCFLLGVPGNIAVIVLKPNFQQLSSVTRRLMLNLAMSDLLCLLTLPLWIYSFLYNWIFGPVACKILTYIMYCNVYRSLLTVTLLSLQRYMLMVHQQLYNQTKMRLLLILLWPVVMVLSIPALVVRQLIPDEQRVHCRYQYSSKAQKIAVLLTETMLGFVSLFVVALSYIQLYRKVNRAAFFNNPQTSRLVTSIVVVFVLLWIPHHTVNILSVAIWHSVYCPRTLRHMGGQGGNQSRNPPIWS</sequence>
<feature type="transmembrane region" description="Helical" evidence="10">
    <location>
        <begin position="226"/>
        <end position="252"/>
    </location>
</feature>
<dbReference type="Ensembl" id="ENSOMET00000009810.1">
    <property type="protein sequence ID" value="ENSOMEP00000024385.1"/>
    <property type="gene ID" value="ENSOMEG00000004982.1"/>
</dbReference>
<accession>A0A3B3D4N0</accession>
<dbReference type="GO" id="GO:0060326">
    <property type="term" value="P:cell chemotaxis"/>
    <property type="evidence" value="ECO:0007669"/>
    <property type="project" value="TreeGrafter"/>
</dbReference>
<dbReference type="GO" id="GO:0019722">
    <property type="term" value="P:calcium-mediated signaling"/>
    <property type="evidence" value="ECO:0007669"/>
    <property type="project" value="TreeGrafter"/>
</dbReference>
<dbReference type="OMA" id="RYQYSSK"/>
<evidence type="ECO:0000313" key="13">
    <source>
        <dbReference type="Proteomes" id="UP000261560"/>
    </source>
</evidence>
<dbReference type="GO" id="GO:0007204">
    <property type="term" value="P:positive regulation of cytosolic calcium ion concentration"/>
    <property type="evidence" value="ECO:0007669"/>
    <property type="project" value="TreeGrafter"/>
</dbReference>
<evidence type="ECO:0000256" key="7">
    <source>
        <dbReference type="ARBA" id="ARBA00023170"/>
    </source>
</evidence>
<evidence type="ECO:0000256" key="9">
    <source>
        <dbReference type="ARBA" id="ARBA00023224"/>
    </source>
</evidence>
<dbReference type="InterPro" id="IPR017452">
    <property type="entry name" value="GPCR_Rhodpsn_7TM"/>
</dbReference>
<evidence type="ECO:0000256" key="8">
    <source>
        <dbReference type="ARBA" id="ARBA00023180"/>
    </source>
</evidence>
<keyword evidence="5" id="KW-0297">G-protein coupled receptor</keyword>
<dbReference type="PRINTS" id="PR00237">
    <property type="entry name" value="GPCRRHODOPSN"/>
</dbReference>
<evidence type="ECO:0000256" key="2">
    <source>
        <dbReference type="ARBA" id="ARBA00022475"/>
    </source>
</evidence>
<proteinExistence type="predicted"/>
<feature type="transmembrane region" description="Helical" evidence="10">
    <location>
        <begin position="30"/>
        <end position="55"/>
    </location>
</feature>
<dbReference type="SUPFAM" id="SSF81321">
    <property type="entry name" value="Family A G protein-coupled receptor-like"/>
    <property type="match status" value="1"/>
</dbReference>
<evidence type="ECO:0000256" key="5">
    <source>
        <dbReference type="ARBA" id="ARBA00023040"/>
    </source>
</evidence>
<evidence type="ECO:0000256" key="10">
    <source>
        <dbReference type="SAM" id="Phobius"/>
    </source>
</evidence>
<keyword evidence="9" id="KW-0807">Transducer</keyword>
<keyword evidence="3 10" id="KW-0812">Transmembrane</keyword>
<evidence type="ECO:0000256" key="4">
    <source>
        <dbReference type="ARBA" id="ARBA00022989"/>
    </source>
</evidence>
<dbReference type="PANTHER" id="PTHR10489:SF946">
    <property type="entry name" value="LEUKOTRIENE B4 RECEPTOR 1-LIKE"/>
    <property type="match status" value="1"/>
</dbReference>
<feature type="transmembrane region" description="Helical" evidence="10">
    <location>
        <begin position="142"/>
        <end position="165"/>
    </location>
</feature>
<evidence type="ECO:0000256" key="1">
    <source>
        <dbReference type="ARBA" id="ARBA00004651"/>
    </source>
</evidence>
<dbReference type="GO" id="GO:0016493">
    <property type="term" value="F:C-C chemokine receptor activity"/>
    <property type="evidence" value="ECO:0007669"/>
    <property type="project" value="TreeGrafter"/>
</dbReference>
<keyword evidence="6 10" id="KW-0472">Membrane</keyword>
<feature type="transmembrane region" description="Helical" evidence="10">
    <location>
        <begin position="102"/>
        <end position="121"/>
    </location>
</feature>
<dbReference type="PaxDb" id="30732-ENSOMEP00000024385"/>
<dbReference type="GO" id="GO:0009897">
    <property type="term" value="C:external side of plasma membrane"/>
    <property type="evidence" value="ECO:0007669"/>
    <property type="project" value="TreeGrafter"/>
</dbReference>
<name>A0A3B3D4N0_ORYME</name>
<dbReference type="PANTHER" id="PTHR10489">
    <property type="entry name" value="CELL ADHESION MOLECULE"/>
    <property type="match status" value="1"/>
</dbReference>
<organism evidence="12 13">
    <name type="scientific">Oryzias melastigma</name>
    <name type="common">Marine medaka</name>
    <dbReference type="NCBI Taxonomy" id="30732"/>
    <lineage>
        <taxon>Eukaryota</taxon>
        <taxon>Metazoa</taxon>
        <taxon>Chordata</taxon>
        <taxon>Craniata</taxon>
        <taxon>Vertebrata</taxon>
        <taxon>Euteleostomi</taxon>
        <taxon>Actinopterygii</taxon>
        <taxon>Neopterygii</taxon>
        <taxon>Teleostei</taxon>
        <taxon>Neoteleostei</taxon>
        <taxon>Acanthomorphata</taxon>
        <taxon>Ovalentaria</taxon>
        <taxon>Atherinomorphae</taxon>
        <taxon>Beloniformes</taxon>
        <taxon>Adrianichthyidae</taxon>
        <taxon>Oryziinae</taxon>
        <taxon>Oryzias</taxon>
    </lineage>
</organism>
<keyword evidence="13" id="KW-1185">Reference proteome</keyword>
<keyword evidence="2" id="KW-1003">Cell membrane</keyword>
<dbReference type="PROSITE" id="PS50262">
    <property type="entry name" value="G_PROTEIN_RECEP_F1_2"/>
    <property type="match status" value="1"/>
</dbReference>
<feature type="transmembrane region" description="Helical" evidence="10">
    <location>
        <begin position="185"/>
        <end position="206"/>
    </location>
</feature>
<dbReference type="AlphaFoldDB" id="A0A3B3D4N0"/>
<keyword evidence="4 10" id="KW-1133">Transmembrane helix</keyword>
<protein>
    <recommendedName>
        <fullName evidence="11">G-protein coupled receptors family 1 profile domain-containing protein</fullName>
    </recommendedName>
</protein>
<dbReference type="FunFam" id="1.20.1070.10:FF:000109">
    <property type="entry name" value="Leukotriene B4 receptor"/>
    <property type="match status" value="1"/>
</dbReference>
<dbReference type="InterPro" id="IPR000276">
    <property type="entry name" value="GPCR_Rhodpsn"/>
</dbReference>
<keyword evidence="7" id="KW-0675">Receptor</keyword>
<dbReference type="STRING" id="30732.ENSOMEP00000024385"/>
<evidence type="ECO:0000256" key="6">
    <source>
        <dbReference type="ARBA" id="ARBA00023136"/>
    </source>
</evidence>
<feature type="transmembrane region" description="Helical" evidence="10">
    <location>
        <begin position="67"/>
        <end position="90"/>
    </location>
</feature>